<feature type="domain" description="Restriction endonuclease type IV Mrr" evidence="1">
    <location>
        <begin position="164"/>
        <end position="285"/>
    </location>
</feature>
<dbReference type="Gene3D" id="3.40.1350.10">
    <property type="match status" value="1"/>
</dbReference>
<dbReference type="EMBL" id="CP002400">
    <property type="protein sequence ID" value="ADU26515.1"/>
    <property type="molecule type" value="Genomic_DNA"/>
</dbReference>
<dbReference type="Pfam" id="PF04471">
    <property type="entry name" value="Mrr_cat"/>
    <property type="match status" value="1"/>
</dbReference>
<dbReference type="Proteomes" id="UP000001551">
    <property type="component" value="Chromosome"/>
</dbReference>
<dbReference type="InterPro" id="IPR052906">
    <property type="entry name" value="Type_IV_Methyl-Rstrct_Enzyme"/>
</dbReference>
<dbReference type="PANTHER" id="PTHR30015">
    <property type="entry name" value="MRR RESTRICTION SYSTEM PROTEIN"/>
    <property type="match status" value="1"/>
</dbReference>
<dbReference type="GO" id="GO:0009307">
    <property type="term" value="P:DNA restriction-modification system"/>
    <property type="evidence" value="ECO:0007669"/>
    <property type="project" value="InterPro"/>
</dbReference>
<dbReference type="Pfam" id="PF14338">
    <property type="entry name" value="Mrr_N"/>
    <property type="match status" value="1"/>
</dbReference>
<gene>
    <name evidence="3" type="ordered locus">Ethha_0959</name>
</gene>
<dbReference type="PANTHER" id="PTHR30015:SF7">
    <property type="entry name" value="TYPE IV METHYL-DIRECTED RESTRICTION ENZYME ECOKMRR"/>
    <property type="match status" value="1"/>
</dbReference>
<reference evidence="3 4" key="1">
    <citation type="submission" date="2010-12" db="EMBL/GenBank/DDBJ databases">
        <title>Complete sequence of Ethanoligenens harbinense YUAN-3.</title>
        <authorList>
            <person name="Lucas S."/>
            <person name="Copeland A."/>
            <person name="Lapidus A."/>
            <person name="Cheng J.-F."/>
            <person name="Bruce D."/>
            <person name="Goodwin L."/>
            <person name="Pitluck S."/>
            <person name="Chertkov O."/>
            <person name="Misra M."/>
            <person name="Detter J.C."/>
            <person name="Han C."/>
            <person name="Tapia R."/>
            <person name="Land M."/>
            <person name="Hauser L."/>
            <person name="Jeffries C."/>
            <person name="Kyrpides N."/>
            <person name="Ivanova N."/>
            <person name="Mikhailova N."/>
            <person name="Wang A."/>
            <person name="Mouttaki H."/>
            <person name="He Z."/>
            <person name="Zhou J."/>
            <person name="Hemme C.L."/>
            <person name="Woyke T."/>
        </authorList>
    </citation>
    <scope>NUCLEOTIDE SEQUENCE [LARGE SCALE GENOMIC DNA]</scope>
    <source>
        <strain evidence="4">DSM 18485 / JCM 12961 / CGMCC 1.5033 / YUAN-3</strain>
    </source>
</reference>
<dbReference type="REBASE" id="30047">
    <property type="entry name" value="EhaMrr2P"/>
</dbReference>
<protein>
    <submittedName>
        <fullName evidence="3">Restriction endonuclease</fullName>
    </submittedName>
</protein>
<dbReference type="InterPro" id="IPR011335">
    <property type="entry name" value="Restrct_endonuc-II-like"/>
</dbReference>
<dbReference type="eggNOG" id="COG1715">
    <property type="taxonomic scope" value="Bacteria"/>
</dbReference>
<dbReference type="InterPro" id="IPR025745">
    <property type="entry name" value="Mrr-like_N_dom"/>
</dbReference>
<dbReference type="GO" id="GO:0003677">
    <property type="term" value="F:DNA binding"/>
    <property type="evidence" value="ECO:0007669"/>
    <property type="project" value="InterPro"/>
</dbReference>
<sequence>MAIPAYDDLYNPFLESIKDSQPHSMKEIKGYIIKSRKLSESDLEEMTPSGKVTLLANRVGWCCTYLKKAGLIASGKRGIYNITVSGLKALAEKPVQIDNEYLMQFESFQKFVHSNSNNKLESDIVPTAKLVPLPFSDTPQDAFERAYEQINNKLADDIMDEIMQQSSEFFEETVVQLLQSMGYGGSIDNSGMVVGKSGDEGIDGIVKEDKLGFNVIYIQAKRWNPDVIVGRPEVQKFVGALSGQGASKGLFITTARFSKDAKDYVSKQHTAKVILVDGEMLTKLMIDYNLGVSPIETYQLKRVDTDFFSNEDNA</sequence>
<accession>E6U3U8</accession>
<name>E6U3U8_ETHHY</name>
<proteinExistence type="predicted"/>
<dbReference type="HOGENOM" id="CLU_063822_2_0_9"/>
<feature type="domain" description="Restriction system protein Mrr-like N-terminal" evidence="2">
    <location>
        <begin position="6"/>
        <end position="91"/>
    </location>
</feature>
<evidence type="ECO:0000313" key="3">
    <source>
        <dbReference type="EMBL" id="ADU26515.1"/>
    </source>
</evidence>
<dbReference type="KEGG" id="eha:Ethha_0959"/>
<keyword evidence="3" id="KW-0378">Hydrolase</keyword>
<keyword evidence="4" id="KW-1185">Reference proteome</keyword>
<evidence type="ECO:0000313" key="4">
    <source>
        <dbReference type="Proteomes" id="UP000001551"/>
    </source>
</evidence>
<evidence type="ECO:0000259" key="1">
    <source>
        <dbReference type="Pfam" id="PF04471"/>
    </source>
</evidence>
<evidence type="ECO:0000259" key="2">
    <source>
        <dbReference type="Pfam" id="PF14338"/>
    </source>
</evidence>
<dbReference type="GO" id="GO:0015666">
    <property type="term" value="F:restriction endodeoxyribonuclease activity"/>
    <property type="evidence" value="ECO:0007669"/>
    <property type="project" value="TreeGrafter"/>
</dbReference>
<dbReference type="InterPro" id="IPR011856">
    <property type="entry name" value="tRNA_endonuc-like_dom_sf"/>
</dbReference>
<keyword evidence="3" id="KW-0255">Endonuclease</keyword>
<dbReference type="AlphaFoldDB" id="E6U3U8"/>
<keyword evidence="3" id="KW-0540">Nuclease</keyword>
<dbReference type="RefSeq" id="WP_013484879.1">
    <property type="nucleotide sequence ID" value="NC_014828.1"/>
</dbReference>
<organism evidence="3 4">
    <name type="scientific">Ethanoligenens harbinense (strain DSM 18485 / JCM 12961 / CGMCC 1.5033 / YUAN-3)</name>
    <dbReference type="NCBI Taxonomy" id="663278"/>
    <lineage>
        <taxon>Bacteria</taxon>
        <taxon>Bacillati</taxon>
        <taxon>Bacillota</taxon>
        <taxon>Clostridia</taxon>
        <taxon>Eubacteriales</taxon>
        <taxon>Oscillospiraceae</taxon>
        <taxon>Ethanoligenens</taxon>
    </lineage>
</organism>
<dbReference type="STRING" id="663278.Ethha_0959"/>
<dbReference type="SUPFAM" id="SSF52980">
    <property type="entry name" value="Restriction endonuclease-like"/>
    <property type="match status" value="1"/>
</dbReference>
<dbReference type="InterPro" id="IPR007560">
    <property type="entry name" value="Restrct_endonuc_IV_Mrr"/>
</dbReference>